<sequence length="271" mass="30528">MKKEDSHSCLVFEMLSEPCTIFNMRVLVSSLALFLVYLSTAVCKLPPYIKPCKVDENIESCVLGQQETVIANVGNGDPAHKINSFNPMEVDELTVLDNGGSRAVAMNMTFKNMKIWGLPDGRLKKFWVTPRKKLEWIVDCPKGFKILSKYKVDGKVLLLPIKGDGDIEVFMDGVTLHFMIHIEVTKKGKREVITIKKTDMTHTVKNMTLHMDNLFNGDKLLGDELNLVMNENWMELNKQLGPPISKALALATKPILERIVSQASYNDIFPS</sequence>
<dbReference type="Pfam" id="PF06585">
    <property type="entry name" value="JHBP"/>
    <property type="match status" value="1"/>
</dbReference>
<keyword evidence="2" id="KW-0090">Biological rhythms</keyword>
<evidence type="ECO:0000313" key="4">
    <source>
        <dbReference type="EMBL" id="JAQ16795.1"/>
    </source>
</evidence>
<keyword evidence="1" id="KW-0732">Signal</keyword>
<evidence type="ECO:0000256" key="3">
    <source>
        <dbReference type="ARBA" id="ARBA00060902"/>
    </source>
</evidence>
<reference evidence="4" key="1">
    <citation type="journal article" date="2016" name="Gigascience">
        <title>De novo construction of an expanded transcriptome assembly for the western tarnished plant bug, Lygus hesperus.</title>
        <authorList>
            <person name="Tassone E.E."/>
            <person name="Geib S.M."/>
            <person name="Hall B."/>
            <person name="Fabrick J.A."/>
            <person name="Brent C.S."/>
            <person name="Hull J.J."/>
        </authorList>
    </citation>
    <scope>NUCLEOTIDE SEQUENCE</scope>
</reference>
<dbReference type="AlphaFoldDB" id="A0A146MC34"/>
<dbReference type="FunFam" id="3.15.10.30:FF:000001">
    <property type="entry name" value="Takeout-like protein 1"/>
    <property type="match status" value="1"/>
</dbReference>
<gene>
    <name evidence="4" type="primary">anon-3B1.2_1</name>
    <name evidence="4" type="ORF">g.52088</name>
</gene>
<dbReference type="Gene3D" id="3.15.10.30">
    <property type="entry name" value="Haemolymph juvenile hormone binding protein"/>
    <property type="match status" value="1"/>
</dbReference>
<dbReference type="InterPro" id="IPR010562">
    <property type="entry name" value="Haemolymph_juvenile_hormone-bd"/>
</dbReference>
<dbReference type="GO" id="GO:0005615">
    <property type="term" value="C:extracellular space"/>
    <property type="evidence" value="ECO:0007669"/>
    <property type="project" value="TreeGrafter"/>
</dbReference>
<dbReference type="GO" id="GO:0007623">
    <property type="term" value="P:circadian rhythm"/>
    <property type="evidence" value="ECO:0007669"/>
    <property type="project" value="UniProtKB-ARBA"/>
</dbReference>
<protein>
    <submittedName>
        <fullName evidence="4">Circadian clock-controlled protein</fullName>
    </submittedName>
</protein>
<evidence type="ECO:0000256" key="2">
    <source>
        <dbReference type="ARBA" id="ARBA00023108"/>
    </source>
</evidence>
<accession>A0A146MC34</accession>
<dbReference type="PANTHER" id="PTHR11008:SF32">
    <property type="entry name" value="CIRCADIAN CLOCK-CONTROLLED PROTEIN DAYWAKE-RELATED"/>
    <property type="match status" value="1"/>
</dbReference>
<dbReference type="InterPro" id="IPR038606">
    <property type="entry name" value="To_sf"/>
</dbReference>
<evidence type="ECO:0000256" key="1">
    <source>
        <dbReference type="ARBA" id="ARBA00022729"/>
    </source>
</evidence>
<name>A0A146MC34_LYGHE</name>
<dbReference type="EMBL" id="GDHC01001834">
    <property type="protein sequence ID" value="JAQ16795.1"/>
    <property type="molecule type" value="Transcribed_RNA"/>
</dbReference>
<dbReference type="SMART" id="SM00700">
    <property type="entry name" value="JHBP"/>
    <property type="match status" value="1"/>
</dbReference>
<organism evidence="4">
    <name type="scientific">Lygus hesperus</name>
    <name type="common">Western plant bug</name>
    <dbReference type="NCBI Taxonomy" id="30085"/>
    <lineage>
        <taxon>Eukaryota</taxon>
        <taxon>Metazoa</taxon>
        <taxon>Ecdysozoa</taxon>
        <taxon>Arthropoda</taxon>
        <taxon>Hexapoda</taxon>
        <taxon>Insecta</taxon>
        <taxon>Pterygota</taxon>
        <taxon>Neoptera</taxon>
        <taxon>Paraneoptera</taxon>
        <taxon>Hemiptera</taxon>
        <taxon>Heteroptera</taxon>
        <taxon>Panheteroptera</taxon>
        <taxon>Cimicomorpha</taxon>
        <taxon>Miridae</taxon>
        <taxon>Mirini</taxon>
        <taxon>Lygus</taxon>
    </lineage>
</organism>
<dbReference type="PANTHER" id="PTHR11008">
    <property type="entry name" value="PROTEIN TAKEOUT-LIKE PROTEIN"/>
    <property type="match status" value="1"/>
</dbReference>
<comment type="similarity">
    <text evidence="3">Belongs to the TO family.</text>
</comment>
<proteinExistence type="inferred from homology"/>